<feature type="transmembrane region" description="Helical" evidence="1">
    <location>
        <begin position="35"/>
        <end position="60"/>
    </location>
</feature>
<dbReference type="Proteomes" id="UP001595636">
    <property type="component" value="Unassembled WGS sequence"/>
</dbReference>
<feature type="domain" description="Inner membrane protein YgaP-like transmembrane" evidence="2">
    <location>
        <begin position="2"/>
        <end position="62"/>
    </location>
</feature>
<evidence type="ECO:0000256" key="1">
    <source>
        <dbReference type="SAM" id="Phobius"/>
    </source>
</evidence>
<dbReference type="Pfam" id="PF11127">
    <property type="entry name" value="YgaP-like_TM"/>
    <property type="match status" value="1"/>
</dbReference>
<sequence>MTIERAIRFFAGLMILLSLALGAEASPLFVSKYWLWLATFVGANLFQFSLTNFCPLAILLKKLGVPEQASCGAGK</sequence>
<reference evidence="4" key="1">
    <citation type="journal article" date="2019" name="Int. J. Syst. Evol. Microbiol.">
        <title>The Global Catalogue of Microorganisms (GCM) 10K type strain sequencing project: providing services to taxonomists for standard genome sequencing and annotation.</title>
        <authorList>
            <consortium name="The Broad Institute Genomics Platform"/>
            <consortium name="The Broad Institute Genome Sequencing Center for Infectious Disease"/>
            <person name="Wu L."/>
            <person name="Ma J."/>
        </authorList>
    </citation>
    <scope>NUCLEOTIDE SEQUENCE [LARGE SCALE GENOMIC DNA]</scope>
    <source>
        <strain evidence="4">KCTC 42195</strain>
    </source>
</reference>
<evidence type="ECO:0000313" key="4">
    <source>
        <dbReference type="Proteomes" id="UP001595636"/>
    </source>
</evidence>
<accession>A0ABV7TSL1</accession>
<gene>
    <name evidence="3" type="ORF">ACFOKJ_06225</name>
</gene>
<name>A0ABV7TSL1_9NEIS</name>
<keyword evidence="1" id="KW-1133">Transmembrane helix</keyword>
<keyword evidence="1" id="KW-0812">Transmembrane</keyword>
<evidence type="ECO:0000259" key="2">
    <source>
        <dbReference type="Pfam" id="PF11127"/>
    </source>
</evidence>
<evidence type="ECO:0000313" key="3">
    <source>
        <dbReference type="EMBL" id="MFC3625745.1"/>
    </source>
</evidence>
<dbReference type="Gene3D" id="6.10.140.1340">
    <property type="match status" value="1"/>
</dbReference>
<dbReference type="EMBL" id="JBHRYH010000012">
    <property type="protein sequence ID" value="MFC3625745.1"/>
    <property type="molecule type" value="Genomic_DNA"/>
</dbReference>
<comment type="caution">
    <text evidence="3">The sequence shown here is derived from an EMBL/GenBank/DDBJ whole genome shotgun (WGS) entry which is preliminary data.</text>
</comment>
<organism evidence="3 4">
    <name type="scientific">Vogesella amnigena</name>
    <dbReference type="NCBI Taxonomy" id="1507449"/>
    <lineage>
        <taxon>Bacteria</taxon>
        <taxon>Pseudomonadati</taxon>
        <taxon>Pseudomonadota</taxon>
        <taxon>Betaproteobacteria</taxon>
        <taxon>Neisseriales</taxon>
        <taxon>Chromobacteriaceae</taxon>
        <taxon>Vogesella</taxon>
    </lineage>
</organism>
<protein>
    <submittedName>
        <fullName evidence="3">DUF2892 domain-containing protein</fullName>
    </submittedName>
</protein>
<keyword evidence="1" id="KW-0472">Membrane</keyword>
<dbReference type="RefSeq" id="WP_390277562.1">
    <property type="nucleotide sequence ID" value="NZ_JBHRYH010000012.1"/>
</dbReference>
<dbReference type="InterPro" id="IPR021309">
    <property type="entry name" value="YgaP-like_TM"/>
</dbReference>
<keyword evidence="4" id="KW-1185">Reference proteome</keyword>
<proteinExistence type="predicted"/>